<reference evidence="2" key="1">
    <citation type="journal article" date="2020" name="Stud. Mycol.">
        <title>101 Dothideomycetes genomes: A test case for predicting lifestyles and emergence of pathogens.</title>
        <authorList>
            <person name="Haridas S."/>
            <person name="Albert R."/>
            <person name="Binder M."/>
            <person name="Bloem J."/>
            <person name="LaButti K."/>
            <person name="Salamov A."/>
            <person name="Andreopoulos B."/>
            <person name="Baker S."/>
            <person name="Barry K."/>
            <person name="Bills G."/>
            <person name="Bluhm B."/>
            <person name="Cannon C."/>
            <person name="Castanera R."/>
            <person name="Culley D."/>
            <person name="Daum C."/>
            <person name="Ezra D."/>
            <person name="Gonzalez J."/>
            <person name="Henrissat B."/>
            <person name="Kuo A."/>
            <person name="Liang C."/>
            <person name="Lipzen A."/>
            <person name="Lutzoni F."/>
            <person name="Magnuson J."/>
            <person name="Mondo S."/>
            <person name="Nolan M."/>
            <person name="Ohm R."/>
            <person name="Pangilinan J."/>
            <person name="Park H.-J."/>
            <person name="Ramirez L."/>
            <person name="Alfaro M."/>
            <person name="Sun H."/>
            <person name="Tritt A."/>
            <person name="Yoshinaga Y."/>
            <person name="Zwiers L.-H."/>
            <person name="Turgeon B."/>
            <person name="Goodwin S."/>
            <person name="Spatafora J."/>
            <person name="Crous P."/>
            <person name="Grigoriev I."/>
        </authorList>
    </citation>
    <scope>NUCLEOTIDE SEQUENCE [LARGE SCALE GENOMIC DNA]</scope>
    <source>
        <strain evidence="2">CECT 20119</strain>
    </source>
</reference>
<dbReference type="EMBL" id="ML992580">
    <property type="protein sequence ID" value="KAF2218149.1"/>
    <property type="molecule type" value="Genomic_DNA"/>
</dbReference>
<protein>
    <submittedName>
        <fullName evidence="1">Uncharacterized protein</fullName>
    </submittedName>
</protein>
<sequence length="190" mass="21862">MQRYPCSSLALDSWMWLPGMCWSIPDSEGKIPMISKRIIHWGKSCPWTFWTFRHYQSTSIGFYGPSPMDTIRSSLIRQQMLHPYQAPCCPASDTCCLPFDPFHQTYEPYSTPYWLVPTRRLSLQGILRRLHGEKIQRLSSTTGFLGSGPILGQRVPSRFKLAQPKVHSHDVCKMRVLSSSRSPHTRYVVG</sequence>
<gene>
    <name evidence="1" type="ORF">BDZ85DRAFT_270888</name>
</gene>
<evidence type="ECO:0000313" key="1">
    <source>
        <dbReference type="EMBL" id="KAF2218149.1"/>
    </source>
</evidence>
<organism evidence="1 2">
    <name type="scientific">Elsinoe ampelina</name>
    <dbReference type="NCBI Taxonomy" id="302913"/>
    <lineage>
        <taxon>Eukaryota</taxon>
        <taxon>Fungi</taxon>
        <taxon>Dikarya</taxon>
        <taxon>Ascomycota</taxon>
        <taxon>Pezizomycotina</taxon>
        <taxon>Dothideomycetes</taxon>
        <taxon>Dothideomycetidae</taxon>
        <taxon>Myriangiales</taxon>
        <taxon>Elsinoaceae</taxon>
        <taxon>Elsinoe</taxon>
    </lineage>
</organism>
<dbReference type="Proteomes" id="UP000799538">
    <property type="component" value="Unassembled WGS sequence"/>
</dbReference>
<evidence type="ECO:0000313" key="2">
    <source>
        <dbReference type="Proteomes" id="UP000799538"/>
    </source>
</evidence>
<dbReference type="AlphaFoldDB" id="A0A6A6FXL7"/>
<name>A0A6A6FXL7_9PEZI</name>
<keyword evidence="2" id="KW-1185">Reference proteome</keyword>
<accession>A0A6A6FXL7</accession>
<proteinExistence type="predicted"/>